<name>A0A6G9YHQ1_9NOCA</name>
<evidence type="ECO:0000259" key="5">
    <source>
        <dbReference type="Pfam" id="PF13649"/>
    </source>
</evidence>
<dbReference type="EMBL" id="CP046172">
    <property type="protein sequence ID" value="QIS12835.1"/>
    <property type="molecule type" value="Genomic_DNA"/>
</dbReference>
<dbReference type="Gene3D" id="3.40.50.150">
    <property type="entry name" value="Vaccinia Virus protein VP39"/>
    <property type="match status" value="1"/>
</dbReference>
<dbReference type="GO" id="GO:0008168">
    <property type="term" value="F:methyltransferase activity"/>
    <property type="evidence" value="ECO:0007669"/>
    <property type="project" value="UniProtKB-KW"/>
</dbReference>
<keyword evidence="2 6" id="KW-0808">Transferase</keyword>
<sequence length="290" mass="31928">MKNIQSKKHPPEPNSPNCRLSHPPPTDSALDRSPRNQSTAPRLSRYRSPVPDPLFAHPRLAAVYDAFDGPRHDLPAYLGIADELDARRVVDIGCGTGCLAILLADGGRTVTGVEPAAASLDIARAKDPDRRITWLEGDATTVPAVAADLALMTGNAAQCILSDDEWMLSLRRIHAALRPGGHLVFETRRPERRAWEDWAADPGPVTVDVAGIGPVRQLRTVTDVRLPFVSFRVEYRFESDGAVLVSDSTIRFRDRDEIDASLAANDFRVLDVREAPDRPGREFVFIATRD</sequence>
<keyword evidence="1 6" id="KW-0489">Methyltransferase</keyword>
<dbReference type="Proteomes" id="UP000503540">
    <property type="component" value="Chromosome"/>
</dbReference>
<proteinExistence type="predicted"/>
<dbReference type="InterPro" id="IPR041698">
    <property type="entry name" value="Methyltransf_25"/>
</dbReference>
<dbReference type="GO" id="GO:0032259">
    <property type="term" value="P:methylation"/>
    <property type="evidence" value="ECO:0007669"/>
    <property type="project" value="UniProtKB-KW"/>
</dbReference>
<evidence type="ECO:0000256" key="2">
    <source>
        <dbReference type="ARBA" id="ARBA00022679"/>
    </source>
</evidence>
<keyword evidence="3" id="KW-0949">S-adenosyl-L-methionine</keyword>
<feature type="region of interest" description="Disordered" evidence="4">
    <location>
        <begin position="1"/>
        <end position="50"/>
    </location>
</feature>
<evidence type="ECO:0000256" key="4">
    <source>
        <dbReference type="SAM" id="MobiDB-lite"/>
    </source>
</evidence>
<dbReference type="CDD" id="cd02440">
    <property type="entry name" value="AdoMet_MTases"/>
    <property type="match status" value="1"/>
</dbReference>
<evidence type="ECO:0000313" key="6">
    <source>
        <dbReference type="EMBL" id="QIS12835.1"/>
    </source>
</evidence>
<dbReference type="InterPro" id="IPR029063">
    <property type="entry name" value="SAM-dependent_MTases_sf"/>
</dbReference>
<organism evidence="6 7">
    <name type="scientific">Nocardia arthritidis</name>
    <dbReference type="NCBI Taxonomy" id="228602"/>
    <lineage>
        <taxon>Bacteria</taxon>
        <taxon>Bacillati</taxon>
        <taxon>Actinomycetota</taxon>
        <taxon>Actinomycetes</taxon>
        <taxon>Mycobacteriales</taxon>
        <taxon>Nocardiaceae</taxon>
        <taxon>Nocardia</taxon>
    </lineage>
</organism>
<evidence type="ECO:0000256" key="3">
    <source>
        <dbReference type="ARBA" id="ARBA00022691"/>
    </source>
</evidence>
<reference evidence="6 7" key="1">
    <citation type="journal article" date="2019" name="ACS Chem. Biol.">
        <title>Identification and Mobilization of a Cryptic Antibiotic Biosynthesis Gene Locus from a Human-Pathogenic Nocardia Isolate.</title>
        <authorList>
            <person name="Herisse M."/>
            <person name="Ishida K."/>
            <person name="Porter J.L."/>
            <person name="Howden B."/>
            <person name="Hertweck C."/>
            <person name="Stinear T.P."/>
            <person name="Pidot S.J."/>
        </authorList>
    </citation>
    <scope>NUCLEOTIDE SEQUENCE [LARGE SCALE GENOMIC DNA]</scope>
    <source>
        <strain evidence="6 7">AUSMDU00012717</strain>
    </source>
</reference>
<protein>
    <submittedName>
        <fullName evidence="6">Methyltransferase domain-containing protein</fullName>
    </submittedName>
</protein>
<dbReference type="Pfam" id="PF13649">
    <property type="entry name" value="Methyltransf_25"/>
    <property type="match status" value="1"/>
</dbReference>
<gene>
    <name evidence="6" type="ORF">F5544_24900</name>
</gene>
<dbReference type="PANTHER" id="PTHR43464:SF19">
    <property type="entry name" value="UBIQUINONE BIOSYNTHESIS O-METHYLTRANSFERASE, MITOCHONDRIAL"/>
    <property type="match status" value="1"/>
</dbReference>
<dbReference type="AlphaFoldDB" id="A0A6G9YHQ1"/>
<feature type="domain" description="Methyltransferase" evidence="5">
    <location>
        <begin position="89"/>
        <end position="181"/>
    </location>
</feature>
<dbReference type="KEGG" id="nah:F5544_24900"/>
<accession>A0A6G9YHQ1</accession>
<dbReference type="PANTHER" id="PTHR43464">
    <property type="entry name" value="METHYLTRANSFERASE"/>
    <property type="match status" value="1"/>
</dbReference>
<evidence type="ECO:0000313" key="7">
    <source>
        <dbReference type="Proteomes" id="UP000503540"/>
    </source>
</evidence>
<dbReference type="SUPFAM" id="SSF53335">
    <property type="entry name" value="S-adenosyl-L-methionine-dependent methyltransferases"/>
    <property type="match status" value="1"/>
</dbReference>
<keyword evidence="7" id="KW-1185">Reference proteome</keyword>
<evidence type="ECO:0000256" key="1">
    <source>
        <dbReference type="ARBA" id="ARBA00022603"/>
    </source>
</evidence>